<dbReference type="AlphaFoldDB" id="A0A2S8BBP3"/>
<sequence length="155" mass="16194">MAIASTMVRAESSLTGHSPVWSRCSATGSAPRRASISLTSMPAHDAAPSVKPNWNAEIRSNAEPCSLPPPSISSSCSTGSRSTSIAASTAFSPSPVLSVKRGESPWATQRRYTPAKQSACCSATRIGVRFLVSLAALLIAWPYSWANTIGMAISP</sequence>
<dbReference type="Proteomes" id="UP000238296">
    <property type="component" value="Unassembled WGS sequence"/>
</dbReference>
<dbReference type="EMBL" id="PPEA01000995">
    <property type="protein sequence ID" value="PQM44080.1"/>
    <property type="molecule type" value="Genomic_DNA"/>
</dbReference>
<reference evidence="2 3" key="1">
    <citation type="journal article" date="2017" name="Int. J. Syst. Evol. Microbiol.">
        <title>Mycobacterium talmoniae sp. nov., a slowly growing mycobacterium isolated from human respiratory samples.</title>
        <authorList>
            <person name="Davidson R.M."/>
            <person name="DeGroote M.A."/>
            <person name="Marola J.L."/>
            <person name="Buss S."/>
            <person name="Jones V."/>
            <person name="McNeil M.R."/>
            <person name="Freifeld A.G."/>
            <person name="Elaine Epperson L."/>
            <person name="Hasan N.A."/>
            <person name="Jackson M."/>
            <person name="Iwen P.C."/>
            <person name="Salfinger M."/>
            <person name="Strong M."/>
        </authorList>
    </citation>
    <scope>NUCLEOTIDE SEQUENCE [LARGE SCALE GENOMIC DNA]</scope>
    <source>
        <strain evidence="2 3">ATCC BAA-2683</strain>
    </source>
</reference>
<keyword evidence="1" id="KW-0472">Membrane</keyword>
<feature type="transmembrane region" description="Helical" evidence="1">
    <location>
        <begin position="126"/>
        <end position="145"/>
    </location>
</feature>
<keyword evidence="1" id="KW-1133">Transmembrane helix</keyword>
<keyword evidence="1" id="KW-0812">Transmembrane</keyword>
<evidence type="ECO:0000313" key="2">
    <source>
        <dbReference type="EMBL" id="PQM44080.1"/>
    </source>
</evidence>
<name>A0A2S8BBP3_9MYCO</name>
<organism evidence="2 3">
    <name type="scientific">Mycobacterium talmoniae</name>
    <dbReference type="NCBI Taxonomy" id="1858794"/>
    <lineage>
        <taxon>Bacteria</taxon>
        <taxon>Bacillati</taxon>
        <taxon>Actinomycetota</taxon>
        <taxon>Actinomycetes</taxon>
        <taxon>Mycobacteriales</taxon>
        <taxon>Mycobacteriaceae</taxon>
        <taxon>Mycobacterium</taxon>
    </lineage>
</organism>
<gene>
    <name evidence="2" type="ORF">C1Y40_05761</name>
</gene>
<protein>
    <submittedName>
        <fullName evidence="2">Uncharacterized protein</fullName>
    </submittedName>
</protein>
<evidence type="ECO:0000256" key="1">
    <source>
        <dbReference type="SAM" id="Phobius"/>
    </source>
</evidence>
<proteinExistence type="predicted"/>
<comment type="caution">
    <text evidence="2">The sequence shown here is derived from an EMBL/GenBank/DDBJ whole genome shotgun (WGS) entry which is preliminary data.</text>
</comment>
<accession>A0A2S8BBP3</accession>
<evidence type="ECO:0000313" key="3">
    <source>
        <dbReference type="Proteomes" id="UP000238296"/>
    </source>
</evidence>